<dbReference type="Gene3D" id="2.60.40.1120">
    <property type="entry name" value="Carboxypeptidase-like, regulatory domain"/>
    <property type="match status" value="1"/>
</dbReference>
<dbReference type="InterPro" id="IPR010325">
    <property type="entry name" value="Rhamnogal_lyase"/>
</dbReference>
<dbReference type="PaxDb" id="29760-VIT_00s0346g00070.t01"/>
<dbReference type="InterPro" id="IPR008979">
    <property type="entry name" value="Galactose-bd-like_sf"/>
</dbReference>
<accession>D7TRR7</accession>
<gene>
    <name evidence="10" type="ORF">VIT_00s0346g00070</name>
</gene>
<evidence type="ECO:0000256" key="1">
    <source>
        <dbReference type="ARBA" id="ARBA00001324"/>
    </source>
</evidence>
<evidence type="ECO:0000259" key="9">
    <source>
        <dbReference type="Pfam" id="PF14686"/>
    </source>
</evidence>
<dbReference type="GO" id="GO:0005576">
    <property type="term" value="C:extracellular region"/>
    <property type="evidence" value="ECO:0007669"/>
    <property type="project" value="UniProtKB-SubCell"/>
</dbReference>
<reference evidence="11" key="1">
    <citation type="journal article" date="2007" name="Nature">
        <title>The grapevine genome sequence suggests ancestral hexaploidization in major angiosperm phyla.</title>
        <authorList>
            <consortium name="The French-Italian Public Consortium for Grapevine Genome Characterization."/>
            <person name="Jaillon O."/>
            <person name="Aury J.-M."/>
            <person name="Noel B."/>
            <person name="Policriti A."/>
            <person name="Clepet C."/>
            <person name="Casagrande A."/>
            <person name="Choisne N."/>
            <person name="Aubourg S."/>
            <person name="Vitulo N."/>
            <person name="Jubin C."/>
            <person name="Vezzi A."/>
            <person name="Legeai F."/>
            <person name="Hugueney P."/>
            <person name="Dasilva C."/>
            <person name="Horner D."/>
            <person name="Mica E."/>
            <person name="Jublot D."/>
            <person name="Poulain J."/>
            <person name="Bruyere C."/>
            <person name="Billault A."/>
            <person name="Segurens B."/>
            <person name="Gouyvenoux M."/>
            <person name="Ugarte E."/>
            <person name="Cattonaro F."/>
            <person name="Anthouard V."/>
            <person name="Vico V."/>
            <person name="Del Fabbro C."/>
            <person name="Alaux M."/>
            <person name="Di Gaspero G."/>
            <person name="Dumas V."/>
            <person name="Felice N."/>
            <person name="Paillard S."/>
            <person name="Juman I."/>
            <person name="Moroldo M."/>
            <person name="Scalabrin S."/>
            <person name="Canaguier A."/>
            <person name="Le Clainche I."/>
            <person name="Malacrida G."/>
            <person name="Durand E."/>
            <person name="Pesole G."/>
            <person name="Laucou V."/>
            <person name="Chatelet P."/>
            <person name="Merdinoglu D."/>
            <person name="Delledonne M."/>
            <person name="Pezzotti M."/>
            <person name="Lecharny A."/>
            <person name="Scarpelli C."/>
            <person name="Artiguenave F."/>
            <person name="Pe M.E."/>
            <person name="Valle G."/>
            <person name="Morgante M."/>
            <person name="Caboche M."/>
            <person name="Adam-Blondon A.-F."/>
            <person name="Weissenbach J."/>
            <person name="Quetier F."/>
            <person name="Wincker P."/>
        </authorList>
    </citation>
    <scope>NUCLEOTIDE SEQUENCE [LARGE SCALE GENOMIC DNA]</scope>
    <source>
        <strain evidence="11">cv. Pinot noir / PN40024</strain>
    </source>
</reference>
<dbReference type="InterPro" id="IPR029411">
    <property type="entry name" value="RG-lyase_III"/>
</dbReference>
<evidence type="ECO:0000256" key="5">
    <source>
        <dbReference type="ARBA" id="ARBA00022525"/>
    </source>
</evidence>
<evidence type="ECO:0000256" key="4">
    <source>
        <dbReference type="ARBA" id="ARBA00012437"/>
    </source>
</evidence>
<evidence type="ECO:0000256" key="6">
    <source>
        <dbReference type="ARBA" id="ARBA00022729"/>
    </source>
</evidence>
<feature type="domain" description="Rhamnogalacturonan lyase" evidence="9">
    <location>
        <begin position="476"/>
        <end position="546"/>
    </location>
</feature>
<comment type="catalytic activity">
    <reaction evidence="1">
        <text>Endotype eliminative cleavage of L-alpha-rhamnopyranosyl-(1-&gt;4)-alpha-D-galactopyranosyluronic acid bonds of rhamnogalacturonan I domains in ramified hairy regions of pectin leaving L-rhamnopyranose at the reducing end and 4-deoxy-4,5-unsaturated D-galactopyranosyluronic acid at the non-reducing end.</text>
        <dbReference type="EC" id="4.2.2.23"/>
    </reaction>
</comment>
<dbReference type="CDD" id="cd10320">
    <property type="entry name" value="RGL4_N"/>
    <property type="match status" value="1"/>
</dbReference>
<dbReference type="PANTHER" id="PTHR32018">
    <property type="entry name" value="RHAMNOGALACTURONATE LYASE FAMILY PROTEIN"/>
    <property type="match status" value="1"/>
</dbReference>
<dbReference type="PANTHER" id="PTHR32018:SF8">
    <property type="entry name" value="RHAMNOGALACTURONAN ENDOLYASE"/>
    <property type="match status" value="1"/>
</dbReference>
<dbReference type="Pfam" id="PF14683">
    <property type="entry name" value="CBM-like"/>
    <property type="match status" value="1"/>
</dbReference>
<dbReference type="CDD" id="cd10317">
    <property type="entry name" value="RGL4_C"/>
    <property type="match status" value="1"/>
</dbReference>
<evidence type="ECO:0000313" key="10">
    <source>
        <dbReference type="EMBL" id="CBI33193.3"/>
    </source>
</evidence>
<organism evidence="10 11">
    <name type="scientific">Vitis vinifera</name>
    <name type="common">Grape</name>
    <dbReference type="NCBI Taxonomy" id="29760"/>
    <lineage>
        <taxon>Eukaryota</taxon>
        <taxon>Viridiplantae</taxon>
        <taxon>Streptophyta</taxon>
        <taxon>Embryophyta</taxon>
        <taxon>Tracheophyta</taxon>
        <taxon>Spermatophyta</taxon>
        <taxon>Magnoliopsida</taxon>
        <taxon>eudicotyledons</taxon>
        <taxon>Gunneridae</taxon>
        <taxon>Pentapetalae</taxon>
        <taxon>rosids</taxon>
        <taxon>Vitales</taxon>
        <taxon>Vitaceae</taxon>
        <taxon>Viteae</taxon>
        <taxon>Vitis</taxon>
    </lineage>
</organism>
<evidence type="ECO:0000256" key="3">
    <source>
        <dbReference type="ARBA" id="ARBA00010418"/>
    </source>
</evidence>
<evidence type="ECO:0000259" key="8">
    <source>
        <dbReference type="Pfam" id="PF14683"/>
    </source>
</evidence>
<keyword evidence="7" id="KW-0456">Lyase</keyword>
<evidence type="ECO:0000313" key="11">
    <source>
        <dbReference type="Proteomes" id="UP000009183"/>
    </source>
</evidence>
<dbReference type="GO" id="GO:0030246">
    <property type="term" value="F:carbohydrate binding"/>
    <property type="evidence" value="ECO:0007669"/>
    <property type="project" value="InterPro"/>
</dbReference>
<dbReference type="InterPro" id="IPR013784">
    <property type="entry name" value="Carb-bd-like_fold"/>
</dbReference>
<dbReference type="InterPro" id="IPR029413">
    <property type="entry name" value="RG-lyase_II"/>
</dbReference>
<dbReference type="FunFam" id="2.60.40.1120:FF:000033">
    <property type="entry name" value="Rhamnogalacturonate lyase B"/>
    <property type="match status" value="1"/>
</dbReference>
<dbReference type="SUPFAM" id="SSF74650">
    <property type="entry name" value="Galactose mutarotase-like"/>
    <property type="match status" value="1"/>
</dbReference>
<dbReference type="InterPro" id="IPR051850">
    <property type="entry name" value="Polysacch_Lyase_4"/>
</dbReference>
<dbReference type="Pfam" id="PF06045">
    <property type="entry name" value="Rhamnogal_lyase"/>
    <property type="match status" value="2"/>
</dbReference>
<dbReference type="InterPro" id="IPR014718">
    <property type="entry name" value="GH-type_carb-bd"/>
</dbReference>
<dbReference type="Gene3D" id="2.60.120.260">
    <property type="entry name" value="Galactose-binding domain-like"/>
    <property type="match status" value="1"/>
</dbReference>
<dbReference type="Proteomes" id="UP000009183">
    <property type="component" value="Unassembled WGS sequence, unordered"/>
</dbReference>
<sequence>MFQVVMDNGIIQLTLAKPEGSVVGIKYKGVENLLSHRYKESSRGYICIGIAFGKKMDNGFLGNSFRVINQNESQVEVSFKRPWDPSDDSGPRLSVDKRFIMLRGSSGFYAYAIYERLQGWHGTSLWQTRLVFKLQEDLFDYMAISDTRQRVMPTAEDRARGKPLAYPEAVLLTNPSNPDLKGEVDDKYQYASDSKDNKVHGWISQKSGVGFWIITPSDEFRISGPLKQELTSHAGPVSLSNSSRLVLCCYPLFFSFFGYSFYLPSFLTHQFTSRFDYMAISDTRQRVMPTAEDRARGKPLAYPEAVLLTNPSNPDLKGEVDDKYQYASDSKDNKVHGWISQKSGVGFWIITPSDEFRISGPLKQELTSHAGPVSLSVFTSSHYVGKPEEEIFKDGEAWKKVFGPIFIYLNSVSNKKEALSLWNDAKQQMLKEVDSWPYSFPLSQDFPKSHQRGSVEGRLLVLDKYINQTPTPASLAYVGLSLPGEAGSWQTETKGYQFWTQADKEGNFSIRAVRAGTYNLFAWVPGIMGDYKYDAIITIKPGLKIKLGNIVFEPPRHGPTLWEIGIPDRTAAEFFVPDVDPKFNNKLYVKQDKFRQYGLWDRYADIYPNQDLVYTVGKSDYRKDWFFAHVNRHVTDDTFLGTTWQIVFDLPVVDMAATYKFQLVLAGASLAQLQVRLNDPNATRPLLSTKLIGRENLIARHGIHGLLRSYTADIPGFLFVEGCNTIYLTQTRASNSFQGVMYDYIRLEGPPQ</sequence>
<dbReference type="OMA" id="LEYWDIV"/>
<evidence type="ECO:0000256" key="7">
    <source>
        <dbReference type="ARBA" id="ARBA00023239"/>
    </source>
</evidence>
<feature type="domain" description="Rhamnogalacturonan lyase" evidence="8">
    <location>
        <begin position="560"/>
        <end position="747"/>
    </location>
</feature>
<proteinExistence type="inferred from homology"/>
<dbReference type="SUPFAM" id="SSF49452">
    <property type="entry name" value="Starch-binding domain-like"/>
    <property type="match status" value="1"/>
</dbReference>
<keyword evidence="11" id="KW-1185">Reference proteome</keyword>
<dbReference type="InterPro" id="IPR011013">
    <property type="entry name" value="Gal_mutarotase_sf_dom"/>
</dbReference>
<dbReference type="SUPFAM" id="SSF49785">
    <property type="entry name" value="Galactose-binding domain-like"/>
    <property type="match status" value="1"/>
</dbReference>
<dbReference type="HOGENOM" id="CLU_015099_1_0_1"/>
<evidence type="ECO:0000256" key="2">
    <source>
        <dbReference type="ARBA" id="ARBA00004613"/>
    </source>
</evidence>
<dbReference type="Gene3D" id="2.70.98.10">
    <property type="match status" value="2"/>
</dbReference>
<keyword evidence="5" id="KW-0964">Secreted</keyword>
<comment type="subcellular location">
    <subcellularLocation>
        <location evidence="2">Secreted</location>
    </subcellularLocation>
</comment>
<dbReference type="CDD" id="cd10316">
    <property type="entry name" value="RGL4_M"/>
    <property type="match status" value="1"/>
</dbReference>
<comment type="similarity">
    <text evidence="3">Belongs to the polysaccharide lyase 4 family.</text>
</comment>
<name>D7TRR7_VITVI</name>
<dbReference type="EMBL" id="FN596036">
    <property type="protein sequence ID" value="CBI33193.3"/>
    <property type="molecule type" value="Genomic_DNA"/>
</dbReference>
<dbReference type="InParanoid" id="D7TRR7"/>
<dbReference type="EC" id="4.2.2.23" evidence="4"/>
<dbReference type="AlphaFoldDB" id="D7TRR7"/>
<protein>
    <recommendedName>
        <fullName evidence="4">rhamnogalacturonan endolyase</fullName>
        <ecNumber evidence="4">4.2.2.23</ecNumber>
    </recommendedName>
</protein>
<dbReference type="eggNOG" id="ENOG502QQM5">
    <property type="taxonomic scope" value="Eukaryota"/>
</dbReference>
<keyword evidence="6" id="KW-0732">Signal</keyword>
<dbReference type="Pfam" id="PF14686">
    <property type="entry name" value="fn3_3"/>
    <property type="match status" value="1"/>
</dbReference>
<dbReference type="GO" id="GO:0005975">
    <property type="term" value="P:carbohydrate metabolic process"/>
    <property type="evidence" value="ECO:0007669"/>
    <property type="project" value="InterPro"/>
</dbReference>
<dbReference type="GO" id="GO:0102210">
    <property type="term" value="F:rhamnogalacturonan endolyase activity"/>
    <property type="evidence" value="ECO:0007669"/>
    <property type="project" value="UniProtKB-EC"/>
</dbReference>